<dbReference type="OrthoDB" id="417678at2759"/>
<dbReference type="Gene3D" id="1.20.890.10">
    <property type="entry name" value="cAMP-dependent protein kinase regulatory subunit, dimerization-anchoring domain"/>
    <property type="match status" value="1"/>
</dbReference>
<dbReference type="Proteomes" id="UP000837801">
    <property type="component" value="Unassembled WGS sequence"/>
</dbReference>
<dbReference type="GO" id="GO:0005634">
    <property type="term" value="C:nucleus"/>
    <property type="evidence" value="ECO:0007669"/>
    <property type="project" value="UniProtKB-SubCell"/>
</dbReference>
<keyword evidence="3" id="KW-0539">Nucleus</keyword>
<name>A0A9P0QVJ2_9ASCO</name>
<feature type="compositionally biased region" description="Basic and acidic residues" evidence="4">
    <location>
        <begin position="1"/>
        <end position="13"/>
    </location>
</feature>
<dbReference type="Pfam" id="PF05186">
    <property type="entry name" value="Dpy-30"/>
    <property type="match status" value="1"/>
</dbReference>
<dbReference type="InterPro" id="IPR007858">
    <property type="entry name" value="Dpy-30_motif"/>
</dbReference>
<evidence type="ECO:0000313" key="5">
    <source>
        <dbReference type="EMBL" id="CAH2355353.1"/>
    </source>
</evidence>
<sequence>MDPEVKSEHHEGNGKPLETPTLPVHEIVGGSSVRQYLNQHVSQHLLEGLKKLSSEKPEDPLRWLGKYLLEEADRRDEEVKQARVSNSV</sequence>
<dbReference type="EMBL" id="CAKXYY010000025">
    <property type="protein sequence ID" value="CAH2355353.1"/>
    <property type="molecule type" value="Genomic_DNA"/>
</dbReference>
<comment type="subcellular location">
    <subcellularLocation>
        <location evidence="1">Nucleus</location>
    </subcellularLocation>
</comment>
<evidence type="ECO:0000256" key="3">
    <source>
        <dbReference type="ARBA" id="ARBA00023242"/>
    </source>
</evidence>
<dbReference type="InterPro" id="IPR049629">
    <property type="entry name" value="DPY30_SDC1_DD"/>
</dbReference>
<gene>
    <name evidence="5" type="ORF">CLIB1423_25S00386</name>
</gene>
<evidence type="ECO:0000313" key="6">
    <source>
        <dbReference type="Proteomes" id="UP000837801"/>
    </source>
</evidence>
<proteinExistence type="inferred from homology"/>
<dbReference type="AlphaFoldDB" id="A0A9P0QVJ2"/>
<reference evidence="5" key="1">
    <citation type="submission" date="2022-03" db="EMBL/GenBank/DDBJ databases">
        <authorList>
            <person name="Legras J.-L."/>
            <person name="Devillers H."/>
            <person name="Grondin C."/>
        </authorList>
    </citation>
    <scope>NUCLEOTIDE SEQUENCE</scope>
    <source>
        <strain evidence="5">CLIB 1423</strain>
    </source>
</reference>
<comment type="similarity">
    <text evidence="2">Belongs to the dpy-30 family.</text>
</comment>
<protein>
    <recommendedName>
        <fullName evidence="7">COMPASS (Complex proteins associated with Set1p) component</fullName>
    </recommendedName>
</protein>
<evidence type="ECO:0000256" key="2">
    <source>
        <dbReference type="ARBA" id="ARBA00010849"/>
    </source>
</evidence>
<accession>A0A9P0QVJ2</accession>
<evidence type="ECO:0008006" key="7">
    <source>
        <dbReference type="Google" id="ProtNLM"/>
    </source>
</evidence>
<evidence type="ECO:0000256" key="4">
    <source>
        <dbReference type="SAM" id="MobiDB-lite"/>
    </source>
</evidence>
<keyword evidence="6" id="KW-1185">Reference proteome</keyword>
<feature type="region of interest" description="Disordered" evidence="4">
    <location>
        <begin position="1"/>
        <end position="23"/>
    </location>
</feature>
<dbReference type="CDD" id="cd22965">
    <property type="entry name" value="DD_DPY30_SDC1"/>
    <property type="match status" value="1"/>
</dbReference>
<organism evidence="5 6">
    <name type="scientific">[Candida] railenensis</name>
    <dbReference type="NCBI Taxonomy" id="45579"/>
    <lineage>
        <taxon>Eukaryota</taxon>
        <taxon>Fungi</taxon>
        <taxon>Dikarya</taxon>
        <taxon>Ascomycota</taxon>
        <taxon>Saccharomycotina</taxon>
        <taxon>Pichiomycetes</taxon>
        <taxon>Debaryomycetaceae</taxon>
        <taxon>Kurtzmaniella</taxon>
    </lineage>
</organism>
<evidence type="ECO:0000256" key="1">
    <source>
        <dbReference type="ARBA" id="ARBA00004123"/>
    </source>
</evidence>
<comment type="caution">
    <text evidence="5">The sequence shown here is derived from an EMBL/GenBank/DDBJ whole genome shotgun (WGS) entry which is preliminary data.</text>
</comment>